<dbReference type="InterPro" id="IPR013424">
    <property type="entry name" value="Ice-binding_C"/>
</dbReference>
<gene>
    <name evidence="3" type="ORF">C7H79_00945</name>
</gene>
<feature type="domain" description="Ice-binding protein C-terminal" evidence="2">
    <location>
        <begin position="177"/>
        <end position="202"/>
    </location>
</feature>
<evidence type="ECO:0000313" key="4">
    <source>
        <dbReference type="Proteomes" id="UP000241912"/>
    </source>
</evidence>
<reference evidence="3 4" key="1">
    <citation type="submission" date="2018-03" db="EMBL/GenBank/DDBJ databases">
        <title>Draft genome of Nitrosomonas supralitoralis APG5.</title>
        <authorList>
            <person name="Urakawa H."/>
            <person name="Lopez J.V."/>
        </authorList>
    </citation>
    <scope>NUCLEOTIDE SEQUENCE [LARGE SCALE GENOMIC DNA]</scope>
    <source>
        <strain evidence="3 4">APG5</strain>
    </source>
</reference>
<evidence type="ECO:0000259" key="2">
    <source>
        <dbReference type="Pfam" id="PF07589"/>
    </source>
</evidence>
<feature type="chain" id="PRO_5015113501" evidence="1">
    <location>
        <begin position="19"/>
        <end position="205"/>
    </location>
</feature>
<protein>
    <submittedName>
        <fullName evidence="3">PEP-CTERM sorting domain-containing protein</fullName>
    </submittedName>
</protein>
<proteinExistence type="predicted"/>
<dbReference type="EMBL" id="PXXU01000002">
    <property type="protein sequence ID" value="PSJ18862.1"/>
    <property type="molecule type" value="Genomic_DNA"/>
</dbReference>
<dbReference type="Pfam" id="PF07589">
    <property type="entry name" value="PEP-CTERM"/>
    <property type="match status" value="1"/>
</dbReference>
<comment type="caution">
    <text evidence="3">The sequence shown here is derived from an EMBL/GenBank/DDBJ whole genome shotgun (WGS) entry which is preliminary data.</text>
</comment>
<organism evidence="3 4">
    <name type="scientific">Nitrosomonas supralitoralis</name>
    <dbReference type="NCBI Taxonomy" id="2116706"/>
    <lineage>
        <taxon>Bacteria</taxon>
        <taxon>Pseudomonadati</taxon>
        <taxon>Pseudomonadota</taxon>
        <taxon>Betaproteobacteria</taxon>
        <taxon>Nitrosomonadales</taxon>
        <taxon>Nitrosomonadaceae</taxon>
        <taxon>Nitrosomonas</taxon>
    </lineage>
</organism>
<keyword evidence="1" id="KW-0732">Signal</keyword>
<sequence length="205" mass="21828">MIRILLIMLMLISSHASALTIEWIPLDTAERSGDPLNINGNTVLEYKNAGRGGVDWDTSGDGPRGGLDIRELWLFDNSAAGILGTSEATTTFSVVSNSIGFVMAGDHNDGFARFIVDNIDVGTYDMYRTGNRVLVVTGLDTIAHSLRVVQLGLHNPNSTKGDVAIFGGAAFDTLAAAIPEPETYAMLLAGLGLLSFVASQRKQSL</sequence>
<accession>A0A2P7NZF6</accession>
<feature type="signal peptide" evidence="1">
    <location>
        <begin position="1"/>
        <end position="18"/>
    </location>
</feature>
<dbReference type="RefSeq" id="WP_106705459.1">
    <property type="nucleotide sequence ID" value="NZ_PXXU01000002.1"/>
</dbReference>
<dbReference type="AlphaFoldDB" id="A0A2P7NZF6"/>
<dbReference type="Proteomes" id="UP000241912">
    <property type="component" value="Unassembled WGS sequence"/>
</dbReference>
<evidence type="ECO:0000313" key="3">
    <source>
        <dbReference type="EMBL" id="PSJ18862.1"/>
    </source>
</evidence>
<keyword evidence="4" id="KW-1185">Reference proteome</keyword>
<dbReference type="NCBIfam" id="TIGR02595">
    <property type="entry name" value="PEP_CTERM"/>
    <property type="match status" value="1"/>
</dbReference>
<name>A0A2P7NZF6_9PROT</name>
<dbReference type="OrthoDB" id="8546032at2"/>
<dbReference type="Gene3D" id="2.60.120.260">
    <property type="entry name" value="Galactose-binding domain-like"/>
    <property type="match status" value="1"/>
</dbReference>
<evidence type="ECO:0000256" key="1">
    <source>
        <dbReference type="SAM" id="SignalP"/>
    </source>
</evidence>